<dbReference type="GO" id="GO:0008239">
    <property type="term" value="F:dipeptidyl-peptidase activity"/>
    <property type="evidence" value="ECO:0007669"/>
    <property type="project" value="TreeGrafter"/>
</dbReference>
<evidence type="ECO:0000313" key="8">
    <source>
        <dbReference type="Proteomes" id="UP001412239"/>
    </source>
</evidence>
<feature type="domain" description="Dipeptidylpeptidase IV N-terminal" evidence="6">
    <location>
        <begin position="15"/>
        <end position="156"/>
    </location>
</feature>
<dbReference type="GO" id="GO:0006508">
    <property type="term" value="P:proteolysis"/>
    <property type="evidence" value="ECO:0007669"/>
    <property type="project" value="UniProtKB-KW"/>
</dbReference>
<organism evidence="7 8">
    <name type="scientific">Tuber aestivum</name>
    <name type="common">summer truffle</name>
    <dbReference type="NCBI Taxonomy" id="59557"/>
    <lineage>
        <taxon>Eukaryota</taxon>
        <taxon>Fungi</taxon>
        <taxon>Dikarya</taxon>
        <taxon>Ascomycota</taxon>
        <taxon>Pezizomycotina</taxon>
        <taxon>Pezizomycetes</taxon>
        <taxon>Pezizales</taxon>
        <taxon>Tuberaceae</taxon>
        <taxon>Tuber</taxon>
    </lineage>
</organism>
<dbReference type="AlphaFoldDB" id="A0A292PWE0"/>
<evidence type="ECO:0000256" key="5">
    <source>
        <dbReference type="ARBA" id="ARBA00022801"/>
    </source>
</evidence>
<comment type="subcellular location">
    <subcellularLocation>
        <location evidence="1">Secreted</location>
    </subcellularLocation>
</comment>
<evidence type="ECO:0000256" key="4">
    <source>
        <dbReference type="ARBA" id="ARBA00022729"/>
    </source>
</evidence>
<keyword evidence="2" id="KW-0964">Secreted</keyword>
<protein>
    <recommendedName>
        <fullName evidence="6">Dipeptidylpeptidase IV N-terminal domain-containing protein</fullName>
    </recommendedName>
</protein>
<accession>A0A292PWE0</accession>
<keyword evidence="8" id="KW-1185">Reference proteome</keyword>
<dbReference type="SUPFAM" id="SSF82171">
    <property type="entry name" value="DPP6 N-terminal domain-like"/>
    <property type="match status" value="1"/>
</dbReference>
<dbReference type="GO" id="GO:0005576">
    <property type="term" value="C:extracellular region"/>
    <property type="evidence" value="ECO:0007669"/>
    <property type="project" value="UniProtKB-SubCell"/>
</dbReference>
<feature type="non-terminal residue" evidence="7">
    <location>
        <position position="161"/>
    </location>
</feature>
<dbReference type="Pfam" id="PF00930">
    <property type="entry name" value="DPPIV_N"/>
    <property type="match status" value="1"/>
</dbReference>
<dbReference type="GO" id="GO:0005886">
    <property type="term" value="C:plasma membrane"/>
    <property type="evidence" value="ECO:0007669"/>
    <property type="project" value="TreeGrafter"/>
</dbReference>
<dbReference type="Gene3D" id="2.140.10.30">
    <property type="entry name" value="Dipeptidylpeptidase IV, N-terminal domain"/>
    <property type="match status" value="1"/>
</dbReference>
<dbReference type="EMBL" id="LN891039">
    <property type="protein sequence ID" value="CUS10767.1"/>
    <property type="molecule type" value="Genomic_DNA"/>
</dbReference>
<gene>
    <name evidence="7" type="ORF">GSTUAT00005152001</name>
</gene>
<dbReference type="PANTHER" id="PTHR11731">
    <property type="entry name" value="PROTEASE FAMILY S9B,C DIPEPTIDYL-PEPTIDASE IV-RELATED"/>
    <property type="match status" value="1"/>
</dbReference>
<keyword evidence="5" id="KW-0378">Hydrolase</keyword>
<keyword evidence="3" id="KW-0645">Protease</keyword>
<reference evidence="7" key="1">
    <citation type="submission" date="2015-10" db="EMBL/GenBank/DDBJ databases">
        <authorList>
            <person name="Regsiter A."/>
            <person name="william w."/>
        </authorList>
    </citation>
    <scope>NUCLEOTIDE SEQUENCE</scope>
    <source>
        <strain evidence="7">Montdore</strain>
    </source>
</reference>
<keyword evidence="4" id="KW-0732">Signal</keyword>
<evidence type="ECO:0000256" key="1">
    <source>
        <dbReference type="ARBA" id="ARBA00004613"/>
    </source>
</evidence>
<proteinExistence type="predicted"/>
<evidence type="ECO:0000259" key="6">
    <source>
        <dbReference type="Pfam" id="PF00930"/>
    </source>
</evidence>
<name>A0A292PWE0_9PEZI</name>
<evidence type="ECO:0000256" key="2">
    <source>
        <dbReference type="ARBA" id="ARBA00022525"/>
    </source>
</evidence>
<dbReference type="InterPro" id="IPR002469">
    <property type="entry name" value="Peptidase_S9B_N"/>
</dbReference>
<dbReference type="PANTHER" id="PTHR11731:SF162">
    <property type="entry name" value="DIPEPTIDYL PEPTIDASE 4-RELATED"/>
    <property type="match status" value="1"/>
</dbReference>
<evidence type="ECO:0000256" key="3">
    <source>
        <dbReference type="ARBA" id="ARBA00022670"/>
    </source>
</evidence>
<evidence type="ECO:0000313" key="7">
    <source>
        <dbReference type="EMBL" id="CUS10767.1"/>
    </source>
</evidence>
<sequence>MAYPFFFFGGELGLLGKFDALWFSPDGEYLAFLRFDETEVPAYTMTSYMAGKRVAPNYPNERLVKYAKAGENISTVTFHLLEVNSPSAPKKIDFQTYAPDDLIITEVAWVTEKHERVILRTQNKSQDTEKLVLIDVESGDAQVVRERDGTDGWLENYFAIT</sequence>
<dbReference type="Proteomes" id="UP001412239">
    <property type="component" value="Unassembled WGS sequence"/>
</dbReference>
<dbReference type="InterPro" id="IPR050278">
    <property type="entry name" value="Serine_Prot_S9B/DPPIV"/>
</dbReference>